<sequence>MKSTFKSLILRLQKAWLRSQINMHARSLQTIAEQRENDFQAECILHREVTAMRSKLQSL</sequence>
<comment type="caution">
    <text evidence="1">The sequence shown here is derived from an EMBL/GenBank/DDBJ whole genome shotgun (WGS) entry which is preliminary data.</text>
</comment>
<dbReference type="OrthoDB" id="8759116at2"/>
<name>A0A2G8TJQ3_9BURK</name>
<accession>A0A2G8TJQ3</accession>
<proteinExistence type="predicted"/>
<dbReference type="RefSeq" id="WP_099787166.1">
    <property type="nucleotide sequence ID" value="NZ_JBHLYV010000001.1"/>
</dbReference>
<evidence type="ECO:0000313" key="2">
    <source>
        <dbReference type="Proteomes" id="UP000230390"/>
    </source>
</evidence>
<dbReference type="Proteomes" id="UP000230390">
    <property type="component" value="Unassembled WGS sequence"/>
</dbReference>
<gene>
    <name evidence="1" type="ORF">CR105_04090</name>
</gene>
<organism evidence="1 2">
    <name type="scientific">Massilia eurypsychrophila</name>
    <dbReference type="NCBI Taxonomy" id="1485217"/>
    <lineage>
        <taxon>Bacteria</taxon>
        <taxon>Pseudomonadati</taxon>
        <taxon>Pseudomonadota</taxon>
        <taxon>Betaproteobacteria</taxon>
        <taxon>Burkholderiales</taxon>
        <taxon>Oxalobacteraceae</taxon>
        <taxon>Telluria group</taxon>
        <taxon>Massilia</taxon>
    </lineage>
</organism>
<evidence type="ECO:0000313" key="1">
    <source>
        <dbReference type="EMBL" id="PIL46276.1"/>
    </source>
</evidence>
<dbReference type="EMBL" id="PDOC01000002">
    <property type="protein sequence ID" value="PIL46276.1"/>
    <property type="molecule type" value="Genomic_DNA"/>
</dbReference>
<keyword evidence="2" id="KW-1185">Reference proteome</keyword>
<reference evidence="1 2" key="1">
    <citation type="submission" date="2017-10" db="EMBL/GenBank/DDBJ databases">
        <title>Massilia psychrophilum sp. nov., a novel purple-pigmented bacterium isolated from Tianshan glacier, Xinjiang Municipality, China.</title>
        <authorList>
            <person name="Wang H."/>
        </authorList>
    </citation>
    <scope>NUCLEOTIDE SEQUENCE [LARGE SCALE GENOMIC DNA]</scope>
    <source>
        <strain evidence="1 2">JCM 30074</strain>
    </source>
</reference>
<protein>
    <submittedName>
        <fullName evidence="1">Uncharacterized protein</fullName>
    </submittedName>
</protein>
<dbReference type="AlphaFoldDB" id="A0A2G8TJQ3"/>